<dbReference type="EMBL" id="JPVT01000058">
    <property type="protein sequence ID" value="KFN92105.1"/>
    <property type="molecule type" value="Genomic_DNA"/>
</dbReference>
<accession>A0A091C603</accession>
<evidence type="ECO:0000313" key="2">
    <source>
        <dbReference type="Proteomes" id="UP000029381"/>
    </source>
</evidence>
<dbReference type="AlphaFoldDB" id="A0A091C603"/>
<sequence>MIKNKKLRYKLTFEKDSLYAVFLQFYLDYCFVPMDII</sequence>
<name>A0A091C603_9ENTE</name>
<dbReference type="Proteomes" id="UP000029381">
    <property type="component" value="Unassembled WGS sequence"/>
</dbReference>
<protein>
    <submittedName>
        <fullName evidence="1">Uncharacterized protein</fullName>
    </submittedName>
</protein>
<evidence type="ECO:0000313" key="1">
    <source>
        <dbReference type="EMBL" id="KFN92105.1"/>
    </source>
</evidence>
<organism evidence="1 2">
    <name type="scientific">Tetragenococcus muriaticus 3MR10-3</name>
    <dbReference type="NCBI Taxonomy" id="1302648"/>
    <lineage>
        <taxon>Bacteria</taxon>
        <taxon>Bacillati</taxon>
        <taxon>Bacillota</taxon>
        <taxon>Bacilli</taxon>
        <taxon>Lactobacillales</taxon>
        <taxon>Enterococcaceae</taxon>
        <taxon>Tetragenococcus</taxon>
    </lineage>
</organism>
<gene>
    <name evidence="1" type="ORF">TMU3MR103_0566</name>
</gene>
<proteinExistence type="predicted"/>
<reference evidence="1 2" key="1">
    <citation type="submission" date="2014-08" db="EMBL/GenBank/DDBJ databases">
        <title>Genome sequence of Tetragenococcus muriaticus.</title>
        <authorList>
            <person name="Chuea-nongthon C."/>
            <person name="Rodtong S."/>
            <person name="Yongsawatdigul J."/>
            <person name="Steele J.L."/>
            <person name="Liu X.-y."/>
            <person name="Speers J."/>
            <person name="Glasner J.D."/>
            <person name="Neeno-Eckwall E.C."/>
        </authorList>
    </citation>
    <scope>NUCLEOTIDE SEQUENCE [LARGE SCALE GENOMIC DNA]</scope>
    <source>
        <strain evidence="1 2">3MR10-3</strain>
    </source>
</reference>
<comment type="caution">
    <text evidence="1">The sequence shown here is derived from an EMBL/GenBank/DDBJ whole genome shotgun (WGS) entry which is preliminary data.</text>
</comment>
<keyword evidence="2" id="KW-1185">Reference proteome</keyword>